<dbReference type="FunFam" id="1.20.1720.10:FF:000005">
    <property type="entry name" value="Bcr/CflA family efflux transporter"/>
    <property type="match status" value="1"/>
</dbReference>
<keyword evidence="7 8" id="KW-0472">Membrane</keyword>
<evidence type="ECO:0000256" key="4">
    <source>
        <dbReference type="ARBA" id="ARBA00022475"/>
    </source>
</evidence>
<evidence type="ECO:0000256" key="6">
    <source>
        <dbReference type="ARBA" id="ARBA00022989"/>
    </source>
</evidence>
<comment type="caution">
    <text evidence="8">Lacks conserved residue(s) required for the propagation of feature annotation.</text>
</comment>
<evidence type="ECO:0000256" key="3">
    <source>
        <dbReference type="ARBA" id="ARBA00022448"/>
    </source>
</evidence>
<dbReference type="GO" id="GO:1990961">
    <property type="term" value="P:xenobiotic detoxification by transmembrane export across the plasma membrane"/>
    <property type="evidence" value="ECO:0007669"/>
    <property type="project" value="InterPro"/>
</dbReference>
<evidence type="ECO:0000256" key="1">
    <source>
        <dbReference type="ARBA" id="ARBA00004651"/>
    </source>
</evidence>
<feature type="transmembrane region" description="Helical" evidence="8">
    <location>
        <begin position="278"/>
        <end position="298"/>
    </location>
</feature>
<feature type="transmembrane region" description="Helical" evidence="8">
    <location>
        <begin position="304"/>
        <end position="331"/>
    </location>
</feature>
<dbReference type="CDD" id="cd17320">
    <property type="entry name" value="MFS_MdfA_MDR_like"/>
    <property type="match status" value="1"/>
</dbReference>
<dbReference type="EMBL" id="LXEO01000029">
    <property type="protein sequence ID" value="OAT17278.1"/>
    <property type="molecule type" value="Genomic_DNA"/>
</dbReference>
<evidence type="ECO:0000256" key="5">
    <source>
        <dbReference type="ARBA" id="ARBA00022692"/>
    </source>
</evidence>
<keyword evidence="4" id="KW-1003">Cell membrane</keyword>
<evidence type="ECO:0000313" key="10">
    <source>
        <dbReference type="EMBL" id="OAT17278.1"/>
    </source>
</evidence>
<dbReference type="SUPFAM" id="SSF103473">
    <property type="entry name" value="MFS general substrate transporter"/>
    <property type="match status" value="1"/>
</dbReference>
<gene>
    <name evidence="10" type="ORF">M979_2287</name>
</gene>
<reference evidence="10 11" key="1">
    <citation type="submission" date="2016-04" db="EMBL/GenBank/DDBJ databases">
        <title>ATOL: Assembling a taxonomically balanced genome-scale reconstruction of the evolutionary history of the Enterobacteriaceae.</title>
        <authorList>
            <person name="Plunkett G.III."/>
            <person name="Neeno-Eckwall E.C."/>
            <person name="Glasner J.D."/>
            <person name="Perna N.T."/>
        </authorList>
    </citation>
    <scope>NUCLEOTIDE SEQUENCE [LARGE SCALE GENOMIC DNA]</scope>
    <source>
        <strain evidence="10 11">ATCC 51607</strain>
    </source>
</reference>
<dbReference type="GO" id="GO:0005886">
    <property type="term" value="C:plasma membrane"/>
    <property type="evidence" value="ECO:0007669"/>
    <property type="project" value="UniProtKB-SubCell"/>
</dbReference>
<name>A0A1B7HNS8_9ENTR</name>
<sequence length="393" mass="42418">MQTAASKTAGLSFVIILSALMAFTSLSTDIYLPAMPLMAADLHGNAELTITGFLIGFCVAQLIWGPLSDHFGRRLPLFIGMALFMIGSVGCALSTDITQIVFWRVFQALGACTGPMLARAMIRDLFSRTRAAQMLSTLMIIMAIAPIAGPLLGGQMIKFTSWHAIFWLLAVIGGLMFVSLFWLPETLPEEKRVKASLPSAFRNYYALLTNTTFMRFTVCLTFYYVAAYAFITGSPFVYITYFGVEPQHYGWLFALNIVGLMSMSVINRRLVQRYSLEVLLKFAVVTAAVAALVLAVAAKLEIGGLILIVAAVFVFFSMNGIIAATSTAAALDSVPNVAGSASAFMGSLQYGSGIISSLLLALLSDGTPWTMSWIIGLFTVASAVMALSTRNTR</sequence>
<dbReference type="Gene3D" id="1.20.1720.10">
    <property type="entry name" value="Multidrug resistance protein D"/>
    <property type="match status" value="1"/>
</dbReference>
<feature type="transmembrane region" description="Helical" evidence="8">
    <location>
        <begin position="343"/>
        <end position="363"/>
    </location>
</feature>
<dbReference type="NCBIfam" id="TIGR00710">
    <property type="entry name" value="efflux_Bcr_CflA"/>
    <property type="match status" value="1"/>
</dbReference>
<dbReference type="GO" id="GO:0042910">
    <property type="term" value="F:xenobiotic transmembrane transporter activity"/>
    <property type="evidence" value="ECO:0007669"/>
    <property type="project" value="InterPro"/>
</dbReference>
<feature type="transmembrane region" description="Helical" evidence="8">
    <location>
        <begin position="75"/>
        <end position="95"/>
    </location>
</feature>
<keyword evidence="11" id="KW-1185">Reference proteome</keyword>
<dbReference type="InterPro" id="IPR036259">
    <property type="entry name" value="MFS_trans_sf"/>
</dbReference>
<evidence type="ECO:0000256" key="2">
    <source>
        <dbReference type="ARBA" id="ARBA00006236"/>
    </source>
</evidence>
<protein>
    <recommendedName>
        <fullName evidence="8">Bcr/CflA family efflux transporter</fullName>
    </recommendedName>
</protein>
<comment type="similarity">
    <text evidence="2 8">Belongs to the major facilitator superfamily. Bcr/CmlA family.</text>
</comment>
<feature type="transmembrane region" description="Helical" evidence="8">
    <location>
        <begin position="43"/>
        <end position="63"/>
    </location>
</feature>
<dbReference type="InterPro" id="IPR011701">
    <property type="entry name" value="MFS"/>
</dbReference>
<accession>A0A1B7HNS8</accession>
<evidence type="ECO:0000256" key="8">
    <source>
        <dbReference type="RuleBase" id="RU365088"/>
    </source>
</evidence>
<organism evidence="10 11">
    <name type="scientific">Buttiauxella noackiae ATCC 51607</name>
    <dbReference type="NCBI Taxonomy" id="1354255"/>
    <lineage>
        <taxon>Bacteria</taxon>
        <taxon>Pseudomonadati</taxon>
        <taxon>Pseudomonadota</taxon>
        <taxon>Gammaproteobacteria</taxon>
        <taxon>Enterobacterales</taxon>
        <taxon>Enterobacteriaceae</taxon>
        <taxon>Buttiauxella</taxon>
    </lineage>
</organism>
<feature type="transmembrane region" description="Helical" evidence="8">
    <location>
        <begin position="369"/>
        <end position="387"/>
    </location>
</feature>
<feature type="transmembrane region" description="Helical" evidence="8">
    <location>
        <begin position="164"/>
        <end position="183"/>
    </location>
</feature>
<evidence type="ECO:0000313" key="11">
    <source>
        <dbReference type="Proteomes" id="UP000078286"/>
    </source>
</evidence>
<dbReference type="InterPro" id="IPR004812">
    <property type="entry name" value="Efflux_drug-R_Bcr/CmlA"/>
</dbReference>
<keyword evidence="8" id="KW-0997">Cell inner membrane</keyword>
<dbReference type="PANTHER" id="PTHR23502">
    <property type="entry name" value="MAJOR FACILITATOR SUPERFAMILY"/>
    <property type="match status" value="1"/>
</dbReference>
<keyword evidence="6 8" id="KW-1133">Transmembrane helix</keyword>
<keyword evidence="3 8" id="KW-0813">Transport</keyword>
<dbReference type="PROSITE" id="PS50850">
    <property type="entry name" value="MFS"/>
    <property type="match status" value="1"/>
</dbReference>
<evidence type="ECO:0000256" key="7">
    <source>
        <dbReference type="ARBA" id="ARBA00023136"/>
    </source>
</evidence>
<proteinExistence type="inferred from homology"/>
<feature type="domain" description="Major facilitator superfamily (MFS) profile" evidence="9">
    <location>
        <begin position="1"/>
        <end position="393"/>
    </location>
</feature>
<dbReference type="PANTHER" id="PTHR23502:SF132">
    <property type="entry name" value="POLYAMINE TRANSPORTER 2-RELATED"/>
    <property type="match status" value="1"/>
</dbReference>
<dbReference type="AlphaFoldDB" id="A0A1B7HNS8"/>
<dbReference type="InterPro" id="IPR020846">
    <property type="entry name" value="MFS_dom"/>
</dbReference>
<dbReference type="Proteomes" id="UP000078286">
    <property type="component" value="Unassembled WGS sequence"/>
</dbReference>
<keyword evidence="5 8" id="KW-0812">Transmembrane</keyword>
<feature type="transmembrane region" description="Helical" evidence="8">
    <location>
        <begin position="134"/>
        <end position="152"/>
    </location>
</feature>
<feature type="transmembrane region" description="Helical" evidence="8">
    <location>
        <begin position="249"/>
        <end position="266"/>
    </location>
</feature>
<dbReference type="PATRIC" id="fig|1354255.3.peg.2366"/>
<dbReference type="Pfam" id="PF07690">
    <property type="entry name" value="MFS_1"/>
    <property type="match status" value="1"/>
</dbReference>
<dbReference type="GO" id="GO:0015385">
    <property type="term" value="F:sodium:proton antiporter activity"/>
    <property type="evidence" value="ECO:0007669"/>
    <property type="project" value="TreeGrafter"/>
</dbReference>
<evidence type="ECO:0000259" key="9">
    <source>
        <dbReference type="PROSITE" id="PS50850"/>
    </source>
</evidence>
<comment type="caution">
    <text evidence="10">The sequence shown here is derived from an EMBL/GenBank/DDBJ whole genome shotgun (WGS) entry which is preliminary data.</text>
</comment>
<feature type="transmembrane region" description="Helical" evidence="8">
    <location>
        <begin position="101"/>
        <end position="122"/>
    </location>
</feature>
<comment type="subcellular location">
    <subcellularLocation>
        <location evidence="8">Cell inner membrane</location>
        <topology evidence="8">Multi-pass membrane protein</topology>
    </subcellularLocation>
    <subcellularLocation>
        <location evidence="1">Cell membrane</location>
        <topology evidence="1">Multi-pass membrane protein</topology>
    </subcellularLocation>
</comment>